<dbReference type="AlphaFoldDB" id="B4RNI3"/>
<dbReference type="HOGENOM" id="CLU_3313222_0_0_4"/>
<dbReference type="KEGG" id="ngk:NGK_2007"/>
<name>B4RNI3_NEIG2</name>
<gene>
    <name evidence="2" type="ordered locus">NGK_2007</name>
</gene>
<dbReference type="Proteomes" id="UP000002564">
    <property type="component" value="Chromosome"/>
</dbReference>
<protein>
    <submittedName>
        <fullName evidence="2">Uncharacterized protein</fullName>
    </submittedName>
</protein>
<proteinExistence type="predicted"/>
<evidence type="ECO:0000313" key="3">
    <source>
        <dbReference type="Proteomes" id="UP000002564"/>
    </source>
</evidence>
<accession>B4RNI3</accession>
<sequence>MPSEALSDGIVHQPVHNELPADFSLPQSNRQRLQISKSE</sequence>
<dbReference type="EMBL" id="CP001050">
    <property type="protein sequence ID" value="ACF30622.1"/>
    <property type="molecule type" value="Genomic_DNA"/>
</dbReference>
<evidence type="ECO:0000313" key="2">
    <source>
        <dbReference type="EMBL" id="ACF30622.1"/>
    </source>
</evidence>
<evidence type="ECO:0000256" key="1">
    <source>
        <dbReference type="SAM" id="MobiDB-lite"/>
    </source>
</evidence>
<feature type="region of interest" description="Disordered" evidence="1">
    <location>
        <begin position="18"/>
        <end position="39"/>
    </location>
</feature>
<reference evidence="2 3" key="1">
    <citation type="journal article" date="2008" name="J. Bacteriol.">
        <title>Complete genome sequence of Neisseria gonorrhoeae NCCP11945.</title>
        <authorList>
            <person name="Chung G.T."/>
            <person name="Yoo J.S."/>
            <person name="Oh H.B."/>
            <person name="Lee Y.S."/>
            <person name="Cha S.H."/>
            <person name="Kim S.J."/>
            <person name="Yoo C.K."/>
        </authorList>
    </citation>
    <scope>NUCLEOTIDE SEQUENCE [LARGE SCALE GENOMIC DNA]</scope>
    <source>
        <strain evidence="2 3">NCCP11945</strain>
    </source>
</reference>
<feature type="compositionally biased region" description="Polar residues" evidence="1">
    <location>
        <begin position="25"/>
        <end position="39"/>
    </location>
</feature>
<organism evidence="2 3">
    <name type="scientific">Neisseria gonorrhoeae (strain NCCP11945)</name>
    <dbReference type="NCBI Taxonomy" id="521006"/>
    <lineage>
        <taxon>Bacteria</taxon>
        <taxon>Pseudomonadati</taxon>
        <taxon>Pseudomonadota</taxon>
        <taxon>Betaproteobacteria</taxon>
        <taxon>Neisseriales</taxon>
        <taxon>Neisseriaceae</taxon>
        <taxon>Neisseria</taxon>
    </lineage>
</organism>